<keyword evidence="5 7" id="KW-0472">Membrane</keyword>
<dbReference type="GO" id="GO:0016020">
    <property type="term" value="C:membrane"/>
    <property type="evidence" value="ECO:0007669"/>
    <property type="project" value="UniProtKB-SubCell"/>
</dbReference>
<name>A0A2T7PJL0_POMCA</name>
<evidence type="ECO:0000256" key="5">
    <source>
        <dbReference type="ARBA" id="ARBA00023136"/>
    </source>
</evidence>
<keyword evidence="4 7" id="KW-1133">Transmembrane helix</keyword>
<evidence type="ECO:0000256" key="7">
    <source>
        <dbReference type="SAM" id="Phobius"/>
    </source>
</evidence>
<evidence type="ECO:0000313" key="9">
    <source>
        <dbReference type="Proteomes" id="UP000245119"/>
    </source>
</evidence>
<dbReference type="InterPro" id="IPR051423">
    <property type="entry name" value="CD225/Dispanin"/>
</dbReference>
<evidence type="ECO:0000313" key="8">
    <source>
        <dbReference type="EMBL" id="PVD33584.1"/>
    </source>
</evidence>
<evidence type="ECO:0008006" key="10">
    <source>
        <dbReference type="Google" id="ProtNLM"/>
    </source>
</evidence>
<sequence length="123" mass="12997">MDSKQGNQSRYPQQGNAAQPQQGYSYNHNSAVVVTQPVTAVPVVNSVPDNMGLAIFTTICCCWPIGLFAIMKASQSRTALASGDTQRAQNLSQESRRLSLVAIAFGCVAIVIVIIAAVVSATI</sequence>
<evidence type="ECO:0000256" key="6">
    <source>
        <dbReference type="SAM" id="MobiDB-lite"/>
    </source>
</evidence>
<evidence type="ECO:0000256" key="4">
    <source>
        <dbReference type="ARBA" id="ARBA00022989"/>
    </source>
</evidence>
<protein>
    <recommendedName>
        <fullName evidence="10">Proline-rich transmembrane protein 1</fullName>
    </recommendedName>
</protein>
<keyword evidence="3 7" id="KW-0812">Transmembrane</keyword>
<feature type="transmembrane region" description="Helical" evidence="7">
    <location>
        <begin position="51"/>
        <end position="70"/>
    </location>
</feature>
<keyword evidence="9" id="KW-1185">Reference proteome</keyword>
<proteinExistence type="inferred from homology"/>
<dbReference type="PANTHER" id="PTHR14948:SF25">
    <property type="entry name" value="DUF4190 DOMAIN-CONTAINING PROTEIN"/>
    <property type="match status" value="1"/>
</dbReference>
<dbReference type="Proteomes" id="UP000245119">
    <property type="component" value="Linkage Group LG3"/>
</dbReference>
<comment type="similarity">
    <text evidence="2">Belongs to the CD225/Dispanin family.</text>
</comment>
<feature type="region of interest" description="Disordered" evidence="6">
    <location>
        <begin position="1"/>
        <end position="23"/>
    </location>
</feature>
<gene>
    <name evidence="8" type="ORF">C0Q70_04841</name>
</gene>
<organism evidence="8 9">
    <name type="scientific">Pomacea canaliculata</name>
    <name type="common">Golden apple snail</name>
    <dbReference type="NCBI Taxonomy" id="400727"/>
    <lineage>
        <taxon>Eukaryota</taxon>
        <taxon>Metazoa</taxon>
        <taxon>Spiralia</taxon>
        <taxon>Lophotrochozoa</taxon>
        <taxon>Mollusca</taxon>
        <taxon>Gastropoda</taxon>
        <taxon>Caenogastropoda</taxon>
        <taxon>Architaenioglossa</taxon>
        <taxon>Ampullarioidea</taxon>
        <taxon>Ampullariidae</taxon>
        <taxon>Pomacea</taxon>
    </lineage>
</organism>
<feature type="compositionally biased region" description="Polar residues" evidence="6">
    <location>
        <begin position="1"/>
        <end position="10"/>
    </location>
</feature>
<dbReference type="AlphaFoldDB" id="A0A2T7PJL0"/>
<reference evidence="8 9" key="1">
    <citation type="submission" date="2018-04" db="EMBL/GenBank/DDBJ databases">
        <title>The genome of golden apple snail Pomacea canaliculata provides insight into stress tolerance and invasive adaptation.</title>
        <authorList>
            <person name="Liu C."/>
            <person name="Liu B."/>
            <person name="Ren Y."/>
            <person name="Zhang Y."/>
            <person name="Wang H."/>
            <person name="Li S."/>
            <person name="Jiang F."/>
            <person name="Yin L."/>
            <person name="Zhang G."/>
            <person name="Qian W."/>
            <person name="Fan W."/>
        </authorList>
    </citation>
    <scope>NUCLEOTIDE SEQUENCE [LARGE SCALE GENOMIC DNA]</scope>
    <source>
        <strain evidence="8">SZHN2017</strain>
        <tissue evidence="8">Muscle</tissue>
    </source>
</reference>
<comment type="caution">
    <text evidence="8">The sequence shown here is derived from an EMBL/GenBank/DDBJ whole genome shotgun (WGS) entry which is preliminary data.</text>
</comment>
<evidence type="ECO:0000256" key="2">
    <source>
        <dbReference type="ARBA" id="ARBA00006843"/>
    </source>
</evidence>
<dbReference type="InterPro" id="IPR007593">
    <property type="entry name" value="CD225/Dispanin_fam"/>
</dbReference>
<feature type="compositionally biased region" description="Low complexity" evidence="6">
    <location>
        <begin position="11"/>
        <end position="23"/>
    </location>
</feature>
<accession>A0A2T7PJL0</accession>
<feature type="transmembrane region" description="Helical" evidence="7">
    <location>
        <begin position="98"/>
        <end position="121"/>
    </location>
</feature>
<dbReference type="STRING" id="400727.A0A2T7PJL0"/>
<dbReference type="Pfam" id="PF04505">
    <property type="entry name" value="CD225"/>
    <property type="match status" value="1"/>
</dbReference>
<dbReference type="EMBL" id="PZQS01000003">
    <property type="protein sequence ID" value="PVD33584.1"/>
    <property type="molecule type" value="Genomic_DNA"/>
</dbReference>
<evidence type="ECO:0000256" key="1">
    <source>
        <dbReference type="ARBA" id="ARBA00004370"/>
    </source>
</evidence>
<dbReference type="OrthoDB" id="5989802at2759"/>
<dbReference type="PANTHER" id="PTHR14948">
    <property type="entry name" value="NG5"/>
    <property type="match status" value="1"/>
</dbReference>
<evidence type="ECO:0000256" key="3">
    <source>
        <dbReference type="ARBA" id="ARBA00022692"/>
    </source>
</evidence>
<comment type="subcellular location">
    <subcellularLocation>
        <location evidence="1">Membrane</location>
    </subcellularLocation>
</comment>